<dbReference type="GO" id="GO:0005886">
    <property type="term" value="C:plasma membrane"/>
    <property type="evidence" value="ECO:0007669"/>
    <property type="project" value="UniProtKB-SubCell"/>
</dbReference>
<gene>
    <name evidence="10" type="ORF">BN46_0205</name>
</gene>
<feature type="transmembrane region" description="Helical" evidence="9">
    <location>
        <begin position="274"/>
        <end position="296"/>
    </location>
</feature>
<keyword evidence="4" id="KW-1003">Cell membrane</keyword>
<dbReference type="Pfam" id="PF01594">
    <property type="entry name" value="AI-2E_transport"/>
    <property type="match status" value="1"/>
</dbReference>
<evidence type="ECO:0000256" key="8">
    <source>
        <dbReference type="SAM" id="MobiDB-lite"/>
    </source>
</evidence>
<comment type="similarity">
    <text evidence="2">Belongs to the autoinducer-2 exporter (AI-2E) (TC 2.A.86) family.</text>
</comment>
<protein>
    <recommendedName>
        <fullName evidence="12">AI-2E family transporter</fullName>
    </recommendedName>
</protein>
<keyword evidence="5 9" id="KW-0812">Transmembrane</keyword>
<keyword evidence="3" id="KW-0813">Transport</keyword>
<comment type="subcellular location">
    <subcellularLocation>
        <location evidence="1">Cell membrane</location>
        <topology evidence="1">Multi-pass membrane protein</topology>
    </subcellularLocation>
</comment>
<evidence type="ECO:0000256" key="2">
    <source>
        <dbReference type="ARBA" id="ARBA00009773"/>
    </source>
</evidence>
<keyword evidence="6 9" id="KW-1133">Transmembrane helix</keyword>
<reference evidence="10 11" key="1">
    <citation type="journal article" date="2012" name="J. Bacteriol.">
        <title>Draft Genome Sequence of Turicella otitidis ATCC 51513, Isolated from Middle Ear Fluid from a Child with Otitis Media.</title>
        <authorList>
            <person name="Brinkrolf K."/>
            <person name="Schneider J."/>
            <person name="Knecht M."/>
            <person name="Ruckert C."/>
            <person name="Tauch A."/>
        </authorList>
    </citation>
    <scope>NUCLEOTIDE SEQUENCE [LARGE SCALE GENOMIC DNA]</scope>
    <source>
        <strain evidence="10 11">ATCC 51513</strain>
    </source>
</reference>
<evidence type="ECO:0000256" key="9">
    <source>
        <dbReference type="SAM" id="Phobius"/>
    </source>
</evidence>
<proteinExistence type="inferred from homology"/>
<name>I7LBA9_9CORY</name>
<evidence type="ECO:0000256" key="4">
    <source>
        <dbReference type="ARBA" id="ARBA00022475"/>
    </source>
</evidence>
<dbReference type="PANTHER" id="PTHR21716">
    <property type="entry name" value="TRANSMEMBRANE PROTEIN"/>
    <property type="match status" value="1"/>
</dbReference>
<evidence type="ECO:0008006" key="12">
    <source>
        <dbReference type="Google" id="ProtNLM"/>
    </source>
</evidence>
<evidence type="ECO:0000256" key="1">
    <source>
        <dbReference type="ARBA" id="ARBA00004651"/>
    </source>
</evidence>
<dbReference type="AlphaFoldDB" id="I7LBA9"/>
<evidence type="ECO:0000256" key="7">
    <source>
        <dbReference type="ARBA" id="ARBA00023136"/>
    </source>
</evidence>
<feature type="transmembrane region" description="Helical" evidence="9">
    <location>
        <begin position="370"/>
        <end position="403"/>
    </location>
</feature>
<accession>I7LBA9</accession>
<keyword evidence="7 9" id="KW-0472">Membrane</keyword>
<evidence type="ECO:0000256" key="6">
    <source>
        <dbReference type="ARBA" id="ARBA00022989"/>
    </source>
</evidence>
<dbReference type="EMBL" id="CAJZ01000027">
    <property type="protein sequence ID" value="CCI82954.1"/>
    <property type="molecule type" value="Genomic_DNA"/>
</dbReference>
<feature type="transmembrane region" description="Helical" evidence="9">
    <location>
        <begin position="302"/>
        <end position="321"/>
    </location>
</feature>
<feature type="region of interest" description="Disordered" evidence="8">
    <location>
        <begin position="1"/>
        <end position="61"/>
    </location>
</feature>
<dbReference type="GO" id="GO:0055085">
    <property type="term" value="P:transmembrane transport"/>
    <property type="evidence" value="ECO:0007669"/>
    <property type="project" value="TreeGrafter"/>
</dbReference>
<feature type="transmembrane region" description="Helical" evidence="9">
    <location>
        <begin position="133"/>
        <end position="154"/>
    </location>
</feature>
<dbReference type="Proteomes" id="UP000011016">
    <property type="component" value="Unassembled WGS sequence"/>
</dbReference>
<evidence type="ECO:0000256" key="3">
    <source>
        <dbReference type="ARBA" id="ARBA00022448"/>
    </source>
</evidence>
<dbReference type="InterPro" id="IPR002549">
    <property type="entry name" value="AI-2E-like"/>
</dbReference>
<feature type="compositionally biased region" description="Acidic residues" evidence="8">
    <location>
        <begin position="454"/>
        <end position="466"/>
    </location>
</feature>
<evidence type="ECO:0000313" key="10">
    <source>
        <dbReference type="EMBL" id="CCI82954.1"/>
    </source>
</evidence>
<sequence>MLATGYRLPRPPVAPPNYASACPHSAGAQGESSPHRTEGAPMDETATPPDADEQPAADRPPAIDRSVVMDEGLKNAARLSIRLLLVGLLAAGLIVVIGLLWAAVFPIVIAIILCTVLAGPTEAMRHRGVPGALASLISMAGFFLLLALVVAWIVPQLANQSRAMYLQIVSGVQQFLLWLQGPPLDIDTTDLEEVLNEAIAWLQDQAGTIATGVFTAVTNLTTLAITAFITVVVTFFFLKDGRRFLPWLRGMLGRSHGWHATELSMRGWNTVKGYIRAQAVVSLVDAVFIGLGLAIIGVPMASVLAVITFLAGFIPIVGALVAGALAVIIALFALGFVPSLLTLVLVVAVQQIESNVLQPTLQSRAMHLHAVIVLVSVGVGGSLFGIVGAFLAVPAAATIAVVARYVRDVAMLRSGEATVDDIRFATRAGLAAGRRTEELGAKERAARTAAPVAEDIDSPDEVVDEPPEPHSFGERLAHALGVDGAH</sequence>
<evidence type="ECO:0000313" key="11">
    <source>
        <dbReference type="Proteomes" id="UP000011016"/>
    </source>
</evidence>
<feature type="transmembrane region" description="Helical" evidence="9">
    <location>
        <begin position="328"/>
        <end position="350"/>
    </location>
</feature>
<feature type="transmembrane region" description="Helical" evidence="9">
    <location>
        <begin position="220"/>
        <end position="238"/>
    </location>
</feature>
<feature type="transmembrane region" description="Helical" evidence="9">
    <location>
        <begin position="83"/>
        <end position="113"/>
    </location>
</feature>
<evidence type="ECO:0000256" key="5">
    <source>
        <dbReference type="ARBA" id="ARBA00022692"/>
    </source>
</evidence>
<organism evidence="10 11">
    <name type="scientific">Corynebacterium otitidis ATCC 51513</name>
    <dbReference type="NCBI Taxonomy" id="883169"/>
    <lineage>
        <taxon>Bacteria</taxon>
        <taxon>Bacillati</taxon>
        <taxon>Actinomycetota</taxon>
        <taxon>Actinomycetes</taxon>
        <taxon>Mycobacteriales</taxon>
        <taxon>Corynebacteriaceae</taxon>
        <taxon>Corynebacterium</taxon>
    </lineage>
</organism>
<comment type="caution">
    <text evidence="10">The sequence shown here is derived from an EMBL/GenBank/DDBJ whole genome shotgun (WGS) entry which is preliminary data.</text>
</comment>
<dbReference type="PANTHER" id="PTHR21716:SF53">
    <property type="entry name" value="PERMEASE PERM-RELATED"/>
    <property type="match status" value="1"/>
</dbReference>
<feature type="region of interest" description="Disordered" evidence="8">
    <location>
        <begin position="440"/>
        <end position="470"/>
    </location>
</feature>